<evidence type="ECO:0000256" key="3">
    <source>
        <dbReference type="ARBA" id="ARBA00022763"/>
    </source>
</evidence>
<dbReference type="GO" id="GO:0006303">
    <property type="term" value="P:double-strand break repair via nonhomologous end joining"/>
    <property type="evidence" value="ECO:0007669"/>
    <property type="project" value="TreeGrafter"/>
</dbReference>
<dbReference type="PANTHER" id="PTHR23240:SF6">
    <property type="entry name" value="DNA CROSS-LINK REPAIR 1A PROTEIN"/>
    <property type="match status" value="1"/>
</dbReference>
<keyword evidence="3" id="KW-0227">DNA damage</keyword>
<accession>A0A024U648</accession>
<dbReference type="GO" id="GO:0005634">
    <property type="term" value="C:nucleus"/>
    <property type="evidence" value="ECO:0007669"/>
    <property type="project" value="UniProtKB-SubCell"/>
</dbReference>
<evidence type="ECO:0000256" key="6">
    <source>
        <dbReference type="SAM" id="MobiDB-lite"/>
    </source>
</evidence>
<dbReference type="GeneID" id="20083481"/>
<dbReference type="Gene3D" id="3.60.15.10">
    <property type="entry name" value="Ribonuclease Z/Hydroxyacylglutathione hydrolase-like"/>
    <property type="match status" value="1"/>
</dbReference>
<dbReference type="RefSeq" id="XP_008869713.1">
    <property type="nucleotide sequence ID" value="XM_008871491.1"/>
</dbReference>
<keyword evidence="5" id="KW-0539">Nucleus</keyword>
<dbReference type="InterPro" id="IPR036866">
    <property type="entry name" value="RibonucZ/Hydroxyglut_hydro"/>
</dbReference>
<dbReference type="InterPro" id="IPR011084">
    <property type="entry name" value="DRMBL"/>
</dbReference>
<reference evidence="8" key="1">
    <citation type="submission" date="2013-12" db="EMBL/GenBank/DDBJ databases">
        <title>The Genome Sequence of Aphanomyces invadans NJM9701.</title>
        <authorList>
            <consortium name="The Broad Institute Genomics Platform"/>
            <person name="Russ C."/>
            <person name="Tyler B."/>
            <person name="van West P."/>
            <person name="Dieguez-Uribeondo J."/>
            <person name="Young S.K."/>
            <person name="Zeng Q."/>
            <person name="Gargeya S."/>
            <person name="Fitzgerald M."/>
            <person name="Abouelleil A."/>
            <person name="Alvarado L."/>
            <person name="Chapman S.B."/>
            <person name="Gainer-Dewar J."/>
            <person name="Goldberg J."/>
            <person name="Griggs A."/>
            <person name="Gujja S."/>
            <person name="Hansen M."/>
            <person name="Howarth C."/>
            <person name="Imamovic A."/>
            <person name="Ireland A."/>
            <person name="Larimer J."/>
            <person name="McCowan C."/>
            <person name="Murphy C."/>
            <person name="Pearson M."/>
            <person name="Poon T.W."/>
            <person name="Priest M."/>
            <person name="Roberts A."/>
            <person name="Saif S."/>
            <person name="Shea T."/>
            <person name="Sykes S."/>
            <person name="Wortman J."/>
            <person name="Nusbaum C."/>
            <person name="Birren B."/>
        </authorList>
    </citation>
    <scope>NUCLEOTIDE SEQUENCE [LARGE SCALE GENOMIC DNA]</scope>
    <source>
        <strain evidence="8">NJM9701</strain>
    </source>
</reference>
<evidence type="ECO:0000256" key="5">
    <source>
        <dbReference type="ARBA" id="ARBA00023242"/>
    </source>
</evidence>
<dbReference type="STRING" id="157072.A0A024U648"/>
<comment type="similarity">
    <text evidence="2">Belongs to the DNA repair metallo-beta-lactamase (DRMBL) family.</text>
</comment>
<proteinExistence type="inferred from homology"/>
<evidence type="ECO:0000256" key="1">
    <source>
        <dbReference type="ARBA" id="ARBA00004123"/>
    </source>
</evidence>
<keyword evidence="4" id="KW-0234">DNA repair</keyword>
<protein>
    <recommendedName>
        <fullName evidence="7">DNA repair metallo-beta-lactamase domain-containing protein</fullName>
    </recommendedName>
</protein>
<evidence type="ECO:0000313" key="8">
    <source>
        <dbReference type="EMBL" id="ETW01866.1"/>
    </source>
</evidence>
<feature type="region of interest" description="Disordered" evidence="6">
    <location>
        <begin position="220"/>
        <end position="246"/>
    </location>
</feature>
<gene>
    <name evidence="8" type="ORF">H310_06431</name>
</gene>
<evidence type="ECO:0000256" key="2">
    <source>
        <dbReference type="ARBA" id="ARBA00010304"/>
    </source>
</evidence>
<dbReference type="GO" id="GO:0036297">
    <property type="term" value="P:interstrand cross-link repair"/>
    <property type="evidence" value="ECO:0007669"/>
    <property type="project" value="TreeGrafter"/>
</dbReference>
<organism evidence="8">
    <name type="scientific">Aphanomyces invadans</name>
    <dbReference type="NCBI Taxonomy" id="157072"/>
    <lineage>
        <taxon>Eukaryota</taxon>
        <taxon>Sar</taxon>
        <taxon>Stramenopiles</taxon>
        <taxon>Oomycota</taxon>
        <taxon>Saprolegniomycetes</taxon>
        <taxon>Saprolegniales</taxon>
        <taxon>Verrucalvaceae</taxon>
        <taxon>Aphanomyces</taxon>
    </lineage>
</organism>
<dbReference type="Pfam" id="PF07522">
    <property type="entry name" value="DRMBL"/>
    <property type="match status" value="1"/>
</dbReference>
<dbReference type="CDD" id="cd16273">
    <property type="entry name" value="SNM1A-1C-like_MBL-fold"/>
    <property type="match status" value="1"/>
</dbReference>
<dbReference type="EMBL" id="KI913962">
    <property type="protein sequence ID" value="ETW01866.1"/>
    <property type="molecule type" value="Genomic_DNA"/>
</dbReference>
<dbReference type="GO" id="GO:0035312">
    <property type="term" value="F:5'-3' DNA exonuclease activity"/>
    <property type="evidence" value="ECO:0007669"/>
    <property type="project" value="TreeGrafter"/>
</dbReference>
<dbReference type="PANTHER" id="PTHR23240">
    <property type="entry name" value="DNA CROSS-LINK REPAIR PROTEIN PSO2/SNM1-RELATED"/>
    <property type="match status" value="1"/>
</dbReference>
<dbReference type="GO" id="GO:0003684">
    <property type="term" value="F:damaged DNA binding"/>
    <property type="evidence" value="ECO:0007669"/>
    <property type="project" value="TreeGrafter"/>
</dbReference>
<dbReference type="EMBL" id="KI913962">
    <property type="protein sequence ID" value="ETW01865.1"/>
    <property type="molecule type" value="Genomic_DNA"/>
</dbReference>
<dbReference type="FunFam" id="3.40.50.12650:FF:000001">
    <property type="entry name" value="DNA cross-link repair 1A"/>
    <property type="match status" value="1"/>
</dbReference>
<dbReference type="RefSeq" id="XP_008869714.1">
    <property type="nucleotide sequence ID" value="XM_008871492.1"/>
</dbReference>
<evidence type="ECO:0000256" key="4">
    <source>
        <dbReference type="ARBA" id="ARBA00023204"/>
    </source>
</evidence>
<dbReference type="Gene3D" id="3.40.50.12650">
    <property type="match status" value="1"/>
</dbReference>
<comment type="subcellular location">
    <subcellularLocation>
        <location evidence="1">Nucleus</location>
    </subcellularLocation>
</comment>
<sequence>MSRRHLLSLRFCGDVGADGENTLATAPTAQCSTIRQDAANISPSSGNPSNRHAHDLSRDVLGIRSMATAAAITMPSSQRLKGIETIEAPASYCGHPPPSLKTMKRSTFGDPASTSFHSLETLQRCFTQDNTSTCAQHQTASSCDDVITFTDSDEDLPTTQRLCNHPSPIPGAPSPPQPTEVRCPSCCKLLTFLNERGQLQHVNACLDQLEQFSRNKKMALTTKAPSSSSALSATTFDPSTSTSASSPSPVMPCIVCGVDLVTKSSPQRVNHIKQCGRRFGVTVQSIRIDDEPAAAPPLAEVPKNAPTNAFDMLMKNAQSSAMVVTSSIAKMASAWSAAPSSAMAGKKRKAGSSSSWSRYNSKGNMPCPQYKLIQGSTIVVDGFQYANPSLSTVYFLSHFHSDHYTGLTKAFSAGMIYCTAVTAKLVLHCLGVNKKYVHPLPLNQPYVLPDQQGQVTLIEANHCPGAALILFQLRGGKAYLHTGDFRFDPSMLSNRFLVRYAHQEPALDGVYLDTTYCEPQYCHPTQDVAIGEVKRLVDLHDGGRVLFLFGSYSIGKERLFMEIARHLQRKVFVERSKHLLLSCFDWPDSDMEMLTLESSTTNLHVVPMGSLTFDVMGALLSKHRLRFEKVIAFQPTGWTFSGKKHKLSSMRTQRDGRLIIYGIPYSEHSSFEELCAFVTAFKPTKIIPTVNCSKAQKQVDLLRQTCFHNLTHHFKAPSNSSNDRQLSTEGDAARQ</sequence>
<dbReference type="OrthoDB" id="262529at2759"/>
<dbReference type="SUPFAM" id="SSF56281">
    <property type="entry name" value="Metallo-hydrolase/oxidoreductase"/>
    <property type="match status" value="1"/>
</dbReference>
<evidence type="ECO:0000259" key="7">
    <source>
        <dbReference type="Pfam" id="PF07522"/>
    </source>
</evidence>
<name>A0A024U648_9STRA</name>
<dbReference type="eggNOG" id="KOG1361">
    <property type="taxonomic scope" value="Eukaryota"/>
</dbReference>
<dbReference type="VEuPathDB" id="FungiDB:H310_06431"/>
<dbReference type="AlphaFoldDB" id="A0A024U648"/>
<feature type="domain" description="DNA repair metallo-beta-lactamase" evidence="7">
    <location>
        <begin position="592"/>
        <end position="693"/>
    </location>
</feature>